<comment type="caution">
    <text evidence="1">Lacks conserved residue(s) required for the propagation of feature annotation.</text>
</comment>
<evidence type="ECO:0000256" key="1">
    <source>
        <dbReference type="PROSITE-ProRule" id="PRU00169"/>
    </source>
</evidence>
<dbReference type="InterPro" id="IPR011006">
    <property type="entry name" value="CheY-like_superfamily"/>
</dbReference>
<dbReference type="EMBL" id="FOFB01000038">
    <property type="protein sequence ID" value="SER36963.1"/>
    <property type="molecule type" value="Genomic_DNA"/>
</dbReference>
<feature type="domain" description="Response regulatory" evidence="2">
    <location>
        <begin position="1"/>
        <end position="112"/>
    </location>
</feature>
<protein>
    <submittedName>
        <fullName evidence="3">Response regulator receiver domain-containing protein</fullName>
    </submittedName>
</protein>
<evidence type="ECO:0000313" key="4">
    <source>
        <dbReference type="Proteomes" id="UP000199021"/>
    </source>
</evidence>
<evidence type="ECO:0000313" key="3">
    <source>
        <dbReference type="EMBL" id="SER36963.1"/>
    </source>
</evidence>
<evidence type="ECO:0000259" key="2">
    <source>
        <dbReference type="PROSITE" id="PS50110"/>
    </source>
</evidence>
<keyword evidence="4" id="KW-1185">Reference proteome</keyword>
<gene>
    <name evidence="3" type="ORF">SAMN05444359_13810</name>
</gene>
<dbReference type="InParanoid" id="A0A1H9NNL0"/>
<dbReference type="Gene3D" id="3.40.50.2300">
    <property type="match status" value="1"/>
</dbReference>
<dbReference type="SUPFAM" id="SSF52172">
    <property type="entry name" value="CheY-like"/>
    <property type="match status" value="1"/>
</dbReference>
<proteinExistence type="predicted"/>
<dbReference type="PROSITE" id="PS50110">
    <property type="entry name" value="RESPONSE_REGULATORY"/>
    <property type="match status" value="1"/>
</dbReference>
<accession>A0A1H9NNL0</accession>
<dbReference type="AlphaFoldDB" id="A0A1H9NNL0"/>
<dbReference type="STRING" id="478744.SAMN05444359_13810"/>
<dbReference type="Proteomes" id="UP000199021">
    <property type="component" value="Unassembled WGS sequence"/>
</dbReference>
<dbReference type="Pfam" id="PF00072">
    <property type="entry name" value="Response_reg"/>
    <property type="match status" value="1"/>
</dbReference>
<dbReference type="GO" id="GO:0000160">
    <property type="term" value="P:phosphorelay signal transduction system"/>
    <property type="evidence" value="ECO:0007669"/>
    <property type="project" value="InterPro"/>
</dbReference>
<reference evidence="4" key="1">
    <citation type="submission" date="2016-10" db="EMBL/GenBank/DDBJ databases">
        <authorList>
            <person name="Varghese N."/>
            <person name="Submissions S."/>
        </authorList>
    </citation>
    <scope>NUCLEOTIDE SEQUENCE [LARGE SCALE GENOMIC DNA]</scope>
    <source>
        <strain evidence="4">DSM 24740</strain>
    </source>
</reference>
<dbReference type="InterPro" id="IPR001789">
    <property type="entry name" value="Sig_transdc_resp-reg_receiver"/>
</dbReference>
<sequence>MVEKDALQGYLLEEALKEAGWKAYRVENPEKALWLCERNLFDVALINAKYPGGTDGLELGQYLANHYALPSLMITASRYTELERNRYFSGRQEILFKPYLLQECLLRLQDILSKG</sequence>
<organism evidence="3 4">
    <name type="scientific">Neolewinella agarilytica</name>
    <dbReference type="NCBI Taxonomy" id="478744"/>
    <lineage>
        <taxon>Bacteria</taxon>
        <taxon>Pseudomonadati</taxon>
        <taxon>Bacteroidota</taxon>
        <taxon>Saprospiria</taxon>
        <taxon>Saprospirales</taxon>
        <taxon>Lewinellaceae</taxon>
        <taxon>Neolewinella</taxon>
    </lineage>
</organism>
<name>A0A1H9NNL0_9BACT</name>